<reference evidence="1 2" key="1">
    <citation type="submission" date="2019-03" db="EMBL/GenBank/DDBJ databases">
        <title>The genome sequence of a newly discovered highly antifungal drug resistant Aspergillus species, Aspergillus tanneri NIH 1004.</title>
        <authorList>
            <person name="Mounaud S."/>
            <person name="Singh I."/>
            <person name="Joardar V."/>
            <person name="Pakala S."/>
            <person name="Pakala S."/>
            <person name="Venepally P."/>
            <person name="Hoover J."/>
            <person name="Nierman W."/>
            <person name="Chung J."/>
            <person name="Losada L."/>
        </authorList>
    </citation>
    <scope>NUCLEOTIDE SEQUENCE [LARGE SCALE GENOMIC DNA]</scope>
    <source>
        <strain evidence="1 2">NIH1004</strain>
    </source>
</reference>
<dbReference type="VEuPathDB" id="FungiDB:EYZ11_001934"/>
<sequence>MRQDGLQGNTIILAGGVSGQHLLGHFLIRQFVGMTVFLTSKYSHFRQRARTRTLGPSGQYVLFDLGRRQLHETRGLMPKSASAREMATDVVCQCLRKGGICAGLSSTLDALGSGV</sequence>
<gene>
    <name evidence="1" type="ORF">EYZ11_001934</name>
</gene>
<evidence type="ECO:0000313" key="2">
    <source>
        <dbReference type="Proteomes" id="UP000308092"/>
    </source>
</evidence>
<dbReference type="Proteomes" id="UP000308092">
    <property type="component" value="Unassembled WGS sequence"/>
</dbReference>
<protein>
    <submittedName>
        <fullName evidence="1">Uncharacterized protein</fullName>
    </submittedName>
</protein>
<comment type="caution">
    <text evidence="1">The sequence shown here is derived from an EMBL/GenBank/DDBJ whole genome shotgun (WGS) entry which is preliminary data.</text>
</comment>
<proteinExistence type="predicted"/>
<name>A0A4S3JS49_9EURO</name>
<accession>A0A4S3JS49</accession>
<keyword evidence="2" id="KW-1185">Reference proteome</keyword>
<dbReference type="EMBL" id="SOSA01000040">
    <property type="protein sequence ID" value="THC98582.1"/>
    <property type="molecule type" value="Genomic_DNA"/>
</dbReference>
<organism evidence="1 2">
    <name type="scientific">Aspergillus tanneri</name>
    <dbReference type="NCBI Taxonomy" id="1220188"/>
    <lineage>
        <taxon>Eukaryota</taxon>
        <taxon>Fungi</taxon>
        <taxon>Dikarya</taxon>
        <taxon>Ascomycota</taxon>
        <taxon>Pezizomycotina</taxon>
        <taxon>Eurotiomycetes</taxon>
        <taxon>Eurotiomycetidae</taxon>
        <taxon>Eurotiales</taxon>
        <taxon>Aspergillaceae</taxon>
        <taxon>Aspergillus</taxon>
        <taxon>Aspergillus subgen. Circumdati</taxon>
    </lineage>
</organism>
<dbReference type="AlphaFoldDB" id="A0A4S3JS49"/>
<evidence type="ECO:0000313" key="1">
    <source>
        <dbReference type="EMBL" id="THC98582.1"/>
    </source>
</evidence>